<name>A0AAV4VTV5_CAEEX</name>
<feature type="non-terminal residue" evidence="1">
    <location>
        <position position="1"/>
    </location>
</feature>
<reference evidence="1 2" key="1">
    <citation type="submission" date="2021-06" db="EMBL/GenBank/DDBJ databases">
        <title>Caerostris extrusa draft genome.</title>
        <authorList>
            <person name="Kono N."/>
            <person name="Arakawa K."/>
        </authorList>
    </citation>
    <scope>NUCLEOTIDE SEQUENCE [LARGE SCALE GENOMIC DNA]</scope>
</reference>
<dbReference type="Proteomes" id="UP001054945">
    <property type="component" value="Unassembled WGS sequence"/>
</dbReference>
<sequence>EIQTIRNKPVKIQKEDDEEPEIIMHERQYLSIKIRENMSSWILLISIKKLQQQMNNQTGSGFCRNCKNSWTLNNAAKSACQLSVTETTNVWNSIRLSKSTQQTTKVLERGWKTVASNNPWLYDISKILCHEEHG</sequence>
<evidence type="ECO:0000313" key="2">
    <source>
        <dbReference type="Proteomes" id="UP001054945"/>
    </source>
</evidence>
<evidence type="ECO:0000313" key="1">
    <source>
        <dbReference type="EMBL" id="GIY73199.1"/>
    </source>
</evidence>
<dbReference type="EMBL" id="BPLR01015044">
    <property type="protein sequence ID" value="GIY73199.1"/>
    <property type="molecule type" value="Genomic_DNA"/>
</dbReference>
<dbReference type="SUPFAM" id="SSF158757">
    <property type="entry name" value="SMc04008-like"/>
    <property type="match status" value="1"/>
</dbReference>
<gene>
    <name evidence="1" type="ORF">CEXT_38541</name>
</gene>
<dbReference type="AlphaFoldDB" id="A0AAV4VTV5"/>
<keyword evidence="2" id="KW-1185">Reference proteome</keyword>
<dbReference type="InterPro" id="IPR036810">
    <property type="entry name" value="SMc04008-like_sf"/>
</dbReference>
<protein>
    <submittedName>
        <fullName evidence="1">Uncharacterized protein</fullName>
    </submittedName>
</protein>
<accession>A0AAV4VTV5</accession>
<proteinExistence type="predicted"/>
<organism evidence="1 2">
    <name type="scientific">Caerostris extrusa</name>
    <name type="common">Bark spider</name>
    <name type="synonym">Caerostris bankana</name>
    <dbReference type="NCBI Taxonomy" id="172846"/>
    <lineage>
        <taxon>Eukaryota</taxon>
        <taxon>Metazoa</taxon>
        <taxon>Ecdysozoa</taxon>
        <taxon>Arthropoda</taxon>
        <taxon>Chelicerata</taxon>
        <taxon>Arachnida</taxon>
        <taxon>Araneae</taxon>
        <taxon>Araneomorphae</taxon>
        <taxon>Entelegynae</taxon>
        <taxon>Araneoidea</taxon>
        <taxon>Araneidae</taxon>
        <taxon>Caerostris</taxon>
    </lineage>
</organism>
<comment type="caution">
    <text evidence="1">The sequence shown here is derived from an EMBL/GenBank/DDBJ whole genome shotgun (WGS) entry which is preliminary data.</text>
</comment>